<proteinExistence type="predicted"/>
<dbReference type="AlphaFoldDB" id="A0AAE1WJA9"/>
<keyword evidence="3" id="KW-1185">Reference proteome</keyword>
<protein>
    <submittedName>
        <fullName evidence="2">Retrovirus-related Pol polyprotein from transposon TNT 1-94</fullName>
    </submittedName>
</protein>
<dbReference type="EMBL" id="JACGWL010000010">
    <property type="protein sequence ID" value="KAK4394229.1"/>
    <property type="molecule type" value="Genomic_DNA"/>
</dbReference>
<organism evidence="2 3">
    <name type="scientific">Sesamum angolense</name>
    <dbReference type="NCBI Taxonomy" id="2727404"/>
    <lineage>
        <taxon>Eukaryota</taxon>
        <taxon>Viridiplantae</taxon>
        <taxon>Streptophyta</taxon>
        <taxon>Embryophyta</taxon>
        <taxon>Tracheophyta</taxon>
        <taxon>Spermatophyta</taxon>
        <taxon>Magnoliopsida</taxon>
        <taxon>eudicotyledons</taxon>
        <taxon>Gunneridae</taxon>
        <taxon>Pentapetalae</taxon>
        <taxon>asterids</taxon>
        <taxon>lamiids</taxon>
        <taxon>Lamiales</taxon>
        <taxon>Pedaliaceae</taxon>
        <taxon>Sesamum</taxon>
    </lineage>
</organism>
<reference evidence="2" key="1">
    <citation type="submission" date="2020-06" db="EMBL/GenBank/DDBJ databases">
        <authorList>
            <person name="Li T."/>
            <person name="Hu X."/>
            <person name="Zhang T."/>
            <person name="Song X."/>
            <person name="Zhang H."/>
            <person name="Dai N."/>
            <person name="Sheng W."/>
            <person name="Hou X."/>
            <person name="Wei L."/>
        </authorList>
    </citation>
    <scope>NUCLEOTIDE SEQUENCE</scope>
    <source>
        <strain evidence="2">K16</strain>
        <tissue evidence="2">Leaf</tissue>
    </source>
</reference>
<dbReference type="Pfam" id="PF07727">
    <property type="entry name" value="RVT_2"/>
    <property type="match status" value="1"/>
</dbReference>
<feature type="domain" description="Reverse transcriptase Ty1/copia-type" evidence="1">
    <location>
        <begin position="114"/>
        <end position="211"/>
    </location>
</feature>
<dbReference type="InterPro" id="IPR013103">
    <property type="entry name" value="RVT_2"/>
</dbReference>
<evidence type="ECO:0000259" key="1">
    <source>
        <dbReference type="Pfam" id="PF07727"/>
    </source>
</evidence>
<sequence>MVSFKKRICPLSKRDRGISYSLGDASMFYETLATVIGRIGKEQGIQEIPLRRGLDKLEGSYATLPLFSCMQFPCSLLARNSRNPSPAWFGQIRGSCVGAPGERNKQNKQQTVEIEKNEFDPCVYKKISGSMVSYLVLYVDNISLIGNDVKILGNIKAWLSTQFSIKYMGQTSYIFGIKIYRDRSRRMLGLTQSLYIENVLKRFKMKNSKQECLSMRHGIKLSKK</sequence>
<comment type="caution">
    <text evidence="2">The sequence shown here is derived from an EMBL/GenBank/DDBJ whole genome shotgun (WGS) entry which is preliminary data.</text>
</comment>
<evidence type="ECO:0000313" key="2">
    <source>
        <dbReference type="EMBL" id="KAK4394229.1"/>
    </source>
</evidence>
<gene>
    <name evidence="2" type="ORF">Sango_1893700</name>
</gene>
<name>A0AAE1WJA9_9LAMI</name>
<accession>A0AAE1WJA9</accession>
<reference evidence="2" key="2">
    <citation type="journal article" date="2024" name="Plant">
        <title>Genomic evolution and insights into agronomic trait innovations of Sesamum species.</title>
        <authorList>
            <person name="Miao H."/>
            <person name="Wang L."/>
            <person name="Qu L."/>
            <person name="Liu H."/>
            <person name="Sun Y."/>
            <person name="Le M."/>
            <person name="Wang Q."/>
            <person name="Wei S."/>
            <person name="Zheng Y."/>
            <person name="Lin W."/>
            <person name="Duan Y."/>
            <person name="Cao H."/>
            <person name="Xiong S."/>
            <person name="Wang X."/>
            <person name="Wei L."/>
            <person name="Li C."/>
            <person name="Ma Q."/>
            <person name="Ju M."/>
            <person name="Zhao R."/>
            <person name="Li G."/>
            <person name="Mu C."/>
            <person name="Tian Q."/>
            <person name="Mei H."/>
            <person name="Zhang T."/>
            <person name="Gao T."/>
            <person name="Zhang H."/>
        </authorList>
    </citation>
    <scope>NUCLEOTIDE SEQUENCE</scope>
    <source>
        <strain evidence="2">K16</strain>
    </source>
</reference>
<dbReference type="Proteomes" id="UP001289374">
    <property type="component" value="Unassembled WGS sequence"/>
</dbReference>
<evidence type="ECO:0000313" key="3">
    <source>
        <dbReference type="Proteomes" id="UP001289374"/>
    </source>
</evidence>